<dbReference type="PANTHER" id="PTHR42914:SF1">
    <property type="entry name" value="7-CYANO-7-DEAZAGUANINE SYNTHASE"/>
    <property type="match status" value="1"/>
</dbReference>
<dbReference type="SUPFAM" id="SSF52402">
    <property type="entry name" value="Adenine nucleotide alpha hydrolases-like"/>
    <property type="match status" value="1"/>
</dbReference>
<keyword evidence="2 11" id="KW-0436">Ligase</keyword>
<reference evidence="11 12" key="1">
    <citation type="journal article" date="2012" name="Environ. Microbiol.">
        <title>The genome of the ammonia-oxidizing Candidatus Nitrososphaera gargensis: insights into metabolic versatility and environmental adaptations.</title>
        <authorList>
            <person name="Spang A."/>
            <person name="Poehlein A."/>
            <person name="Offre P."/>
            <person name="Zumbragel S."/>
            <person name="Haider S."/>
            <person name="Rychlik N."/>
            <person name="Nowka B."/>
            <person name="Schmeisser C."/>
            <person name="Lebedeva E.V."/>
            <person name="Rattei T."/>
            <person name="Bohm C."/>
            <person name="Schmid M."/>
            <person name="Galushko A."/>
            <person name="Hatzenpichler R."/>
            <person name="Weinmaier T."/>
            <person name="Daniel R."/>
            <person name="Schleper C."/>
            <person name="Spieck E."/>
            <person name="Streit W."/>
            <person name="Wagner M."/>
        </authorList>
    </citation>
    <scope>NUCLEOTIDE SEQUENCE [LARGE SCALE GENOMIC DNA]</scope>
    <source>
        <strain evidence="12">Ga9.2</strain>
    </source>
</reference>
<comment type="pathway">
    <text evidence="1">Purine metabolism; 7-cyano-7-deazaguanine biosynthesis.</text>
</comment>
<comment type="function">
    <text evidence="7">Catalyzes the ATP-dependent conversion of 7-carboxy-7-deazaguanine (CDG) to 7-cyano-7-deazaguanine (preQ(0)).</text>
</comment>
<evidence type="ECO:0000313" key="12">
    <source>
        <dbReference type="Proteomes" id="UP000008037"/>
    </source>
</evidence>
<dbReference type="Pfam" id="PF06508">
    <property type="entry name" value="QueC"/>
    <property type="match status" value="1"/>
</dbReference>
<dbReference type="GO" id="GO:0046872">
    <property type="term" value="F:metal ion binding"/>
    <property type="evidence" value="ECO:0007669"/>
    <property type="project" value="UniProtKB-KW"/>
</dbReference>
<dbReference type="Proteomes" id="UP000008037">
    <property type="component" value="Chromosome"/>
</dbReference>
<accession>K0IKN2</accession>
<dbReference type="AlphaFoldDB" id="K0IKN2"/>
<dbReference type="GO" id="GO:0016874">
    <property type="term" value="F:ligase activity"/>
    <property type="evidence" value="ECO:0007669"/>
    <property type="project" value="UniProtKB-KW"/>
</dbReference>
<gene>
    <name evidence="11" type="primary">queC2</name>
    <name evidence="11" type="ordered locus">Ngar_c29450</name>
</gene>
<dbReference type="InParanoid" id="K0IKN2"/>
<dbReference type="CDD" id="cd01995">
    <property type="entry name" value="QueC-like"/>
    <property type="match status" value="1"/>
</dbReference>
<dbReference type="GO" id="GO:0005524">
    <property type="term" value="F:ATP binding"/>
    <property type="evidence" value="ECO:0007669"/>
    <property type="project" value="UniProtKB-KW"/>
</dbReference>
<evidence type="ECO:0000256" key="7">
    <source>
        <dbReference type="ARBA" id="ARBA00037768"/>
    </source>
</evidence>
<sequence length="211" mass="23928">MLSGGLDSATCLYWAKRKFSDVSAITFNYFGRLEQEKRAAVRLAKGAGVTELIQIDLPFVKEASDFYNGRLKKQDPDALWSSYVPARNLIFYSIAAHYAEYLGAKRMIGGHNLHDVKFFKDASIDYIEKLNALFKEGCLLCNGRAYKILLPLSEMTRKEIIKLAIKLKVPIEQTWSCHREGSVHCGRCYACKQRLDAFSSLGLKDPAFRRS</sequence>
<evidence type="ECO:0000313" key="11">
    <source>
        <dbReference type="EMBL" id="AFU59863.1"/>
    </source>
</evidence>
<evidence type="ECO:0000256" key="8">
    <source>
        <dbReference type="ARBA" id="ARBA00037993"/>
    </source>
</evidence>
<organism evidence="11 12">
    <name type="scientific">Nitrososphaera gargensis (strain Ga9.2)</name>
    <dbReference type="NCBI Taxonomy" id="1237085"/>
    <lineage>
        <taxon>Archaea</taxon>
        <taxon>Nitrososphaerota</taxon>
        <taxon>Nitrososphaeria</taxon>
        <taxon>Nitrososphaerales</taxon>
        <taxon>Nitrososphaeraceae</taxon>
        <taxon>Nitrososphaera</taxon>
    </lineage>
</organism>
<dbReference type="PANTHER" id="PTHR42914">
    <property type="entry name" value="7-CYANO-7-DEAZAGUANINE SYNTHASE"/>
    <property type="match status" value="1"/>
</dbReference>
<keyword evidence="5" id="KW-0862">Zinc</keyword>
<keyword evidence="12" id="KW-1185">Reference proteome</keyword>
<evidence type="ECO:0000256" key="5">
    <source>
        <dbReference type="ARBA" id="ARBA00022833"/>
    </source>
</evidence>
<evidence type="ECO:0000256" key="9">
    <source>
        <dbReference type="ARBA" id="ARBA00039149"/>
    </source>
</evidence>
<keyword evidence="6" id="KW-0067">ATP-binding</keyword>
<dbReference type="KEGG" id="nga:Ngar_c29450"/>
<evidence type="ECO:0000256" key="2">
    <source>
        <dbReference type="ARBA" id="ARBA00022598"/>
    </source>
</evidence>
<evidence type="ECO:0000256" key="10">
    <source>
        <dbReference type="ARBA" id="ARBA00047890"/>
    </source>
</evidence>
<dbReference type="InterPro" id="IPR014729">
    <property type="entry name" value="Rossmann-like_a/b/a_fold"/>
</dbReference>
<dbReference type="PIRSF" id="PIRSF006293">
    <property type="entry name" value="ExsB"/>
    <property type="match status" value="1"/>
</dbReference>
<dbReference type="InterPro" id="IPR018317">
    <property type="entry name" value="QueC"/>
</dbReference>
<dbReference type="HOGENOM" id="CLU_081854_1_0_2"/>
<proteinExistence type="inferred from homology"/>
<evidence type="ECO:0000256" key="3">
    <source>
        <dbReference type="ARBA" id="ARBA00022723"/>
    </source>
</evidence>
<keyword evidence="4" id="KW-0547">Nucleotide-binding</keyword>
<dbReference type="Gene3D" id="3.40.50.620">
    <property type="entry name" value="HUPs"/>
    <property type="match status" value="1"/>
</dbReference>
<dbReference type="STRING" id="1237085.Ngar_c29450"/>
<evidence type="ECO:0000256" key="6">
    <source>
        <dbReference type="ARBA" id="ARBA00022840"/>
    </source>
</evidence>
<evidence type="ECO:0000256" key="1">
    <source>
        <dbReference type="ARBA" id="ARBA00005061"/>
    </source>
</evidence>
<comment type="catalytic activity">
    <reaction evidence="10">
        <text>7-carboxy-7-carbaguanine + NH4(+) + 2 ATP = 7-cyano-7-carbaguanine + 2 AMP + 2 diphosphate + 2 H(+)</text>
        <dbReference type="Rhea" id="RHEA:27982"/>
        <dbReference type="ChEBI" id="CHEBI:15378"/>
        <dbReference type="ChEBI" id="CHEBI:28938"/>
        <dbReference type="ChEBI" id="CHEBI:30616"/>
        <dbReference type="ChEBI" id="CHEBI:33019"/>
        <dbReference type="ChEBI" id="CHEBI:45075"/>
        <dbReference type="ChEBI" id="CHEBI:61036"/>
        <dbReference type="ChEBI" id="CHEBI:456215"/>
        <dbReference type="EC" id="6.3.4.20"/>
    </reaction>
</comment>
<dbReference type="EC" id="6.3.4.20" evidence="9"/>
<dbReference type="FunCoup" id="K0IKN2">
    <property type="interactions" value="1"/>
</dbReference>
<keyword evidence="3" id="KW-0479">Metal-binding</keyword>
<dbReference type="EMBL" id="CP002408">
    <property type="protein sequence ID" value="AFU59863.1"/>
    <property type="molecule type" value="Genomic_DNA"/>
</dbReference>
<protein>
    <recommendedName>
        <fullName evidence="9">7-cyano-7-deazaguanine synthase</fullName>
        <ecNumber evidence="9">6.3.4.20</ecNumber>
    </recommendedName>
</protein>
<comment type="similarity">
    <text evidence="8">Belongs to the QueC family.</text>
</comment>
<name>K0IKN2_NITGG</name>
<evidence type="ECO:0000256" key="4">
    <source>
        <dbReference type="ARBA" id="ARBA00022741"/>
    </source>
</evidence>